<keyword evidence="1" id="KW-1133">Transmembrane helix</keyword>
<dbReference type="RefSeq" id="WP_142463355.1">
    <property type="nucleotide sequence ID" value="NZ_CABGGU010000057.1"/>
</dbReference>
<feature type="transmembrane region" description="Helical" evidence="1">
    <location>
        <begin position="77"/>
        <end position="101"/>
    </location>
</feature>
<evidence type="ECO:0000313" key="3">
    <source>
        <dbReference type="Proteomes" id="UP000318370"/>
    </source>
</evidence>
<feature type="transmembrane region" description="Helical" evidence="1">
    <location>
        <begin position="7"/>
        <end position="30"/>
    </location>
</feature>
<dbReference type="Proteomes" id="UP000318370">
    <property type="component" value="Unassembled WGS sequence"/>
</dbReference>
<proteinExistence type="predicted"/>
<dbReference type="AlphaFoldDB" id="A0A564LT41"/>
<protein>
    <submittedName>
        <fullName evidence="2">Uncharacterized protein</fullName>
    </submittedName>
</protein>
<gene>
    <name evidence="2" type="ORF">SB6408_01281</name>
</gene>
<name>A0A564LT41_9ENTR</name>
<feature type="transmembrane region" description="Helical" evidence="1">
    <location>
        <begin position="36"/>
        <end position="57"/>
    </location>
</feature>
<reference evidence="2 3" key="1">
    <citation type="submission" date="2019-07" db="EMBL/GenBank/DDBJ databases">
        <authorList>
            <person name="Brisse S."/>
            <person name="Rodrigues C."/>
            <person name="Thorpe H."/>
        </authorList>
    </citation>
    <scope>NUCLEOTIDE SEQUENCE [LARGE SCALE GENOMIC DNA]</scope>
    <source>
        <strain evidence="2">SB6408</strain>
    </source>
</reference>
<accession>A0A564LT41</accession>
<evidence type="ECO:0000256" key="1">
    <source>
        <dbReference type="SAM" id="Phobius"/>
    </source>
</evidence>
<organism evidence="2 3">
    <name type="scientific">Klebsiella spallanzanii</name>
    <dbReference type="NCBI Taxonomy" id="2587528"/>
    <lineage>
        <taxon>Bacteria</taxon>
        <taxon>Pseudomonadati</taxon>
        <taxon>Pseudomonadota</taxon>
        <taxon>Gammaproteobacteria</taxon>
        <taxon>Enterobacterales</taxon>
        <taxon>Enterobacteriaceae</taxon>
        <taxon>Klebsiella/Raoultella group</taxon>
        <taxon>Klebsiella</taxon>
    </lineage>
</organism>
<keyword evidence="1" id="KW-0472">Membrane</keyword>
<keyword evidence="1" id="KW-0812">Transmembrane</keyword>
<sequence>MNLSFSFFVLYILSSLTLIAVQIWLFFIVYSPAGSLISHLICRAGNAIAIFVQLCLVVKGEFPFRILSSQIRYIDDLVRMLALVFVVLHGVVYVFLIHGGLPKPRREWRD</sequence>
<dbReference type="EMBL" id="CABGHF010000023">
    <property type="protein sequence ID" value="VUS84796.1"/>
    <property type="molecule type" value="Genomic_DNA"/>
</dbReference>
<evidence type="ECO:0000313" key="2">
    <source>
        <dbReference type="EMBL" id="VUS84796.1"/>
    </source>
</evidence>